<dbReference type="PROSITE" id="PS50089">
    <property type="entry name" value="ZF_RING_2"/>
    <property type="match status" value="1"/>
</dbReference>
<dbReference type="SMART" id="SM00184">
    <property type="entry name" value="RING"/>
    <property type="match status" value="1"/>
</dbReference>
<feature type="compositionally biased region" description="Basic and acidic residues" evidence="9">
    <location>
        <begin position="408"/>
        <end position="420"/>
    </location>
</feature>
<feature type="compositionally biased region" description="Polar residues" evidence="9">
    <location>
        <begin position="191"/>
        <end position="222"/>
    </location>
</feature>
<reference evidence="13" key="3">
    <citation type="journal article" date="2010" name="Genome Res.">
        <title>Population genomic sequencing of Coccidioides fungi reveals recent hybridization and transposon control.</title>
        <authorList>
            <person name="Neafsey D.E."/>
            <person name="Barker B.M."/>
            <person name="Sharpton T.J."/>
            <person name="Stajich J.E."/>
            <person name="Park D.J."/>
            <person name="Whiston E."/>
            <person name="Hung C.-Y."/>
            <person name="McMahan C."/>
            <person name="White J."/>
            <person name="Sykes S."/>
            <person name="Heiman D."/>
            <person name="Young S."/>
            <person name="Zeng Q."/>
            <person name="Abouelleil A."/>
            <person name="Aftuck L."/>
            <person name="Bessette D."/>
            <person name="Brown A."/>
            <person name="FitzGerald M."/>
            <person name="Lui A."/>
            <person name="Macdonald J.P."/>
            <person name="Priest M."/>
            <person name="Orbach M.J."/>
            <person name="Galgiani J.N."/>
            <person name="Kirkland T.N."/>
            <person name="Cole G.T."/>
            <person name="Birren B.W."/>
            <person name="Henn M.R."/>
            <person name="Taylor J.W."/>
            <person name="Rounsley S.D."/>
        </authorList>
    </citation>
    <scope>NUCLEOTIDE SEQUENCE [LARGE SCALE GENOMIC DNA]</scope>
    <source>
        <strain evidence="13">RMSCC 3488</strain>
    </source>
</reference>
<dbReference type="Pfam" id="PF00097">
    <property type="entry name" value="zf-C3HC4"/>
    <property type="match status" value="1"/>
</dbReference>
<feature type="compositionally biased region" description="Polar residues" evidence="9">
    <location>
        <begin position="287"/>
        <end position="326"/>
    </location>
</feature>
<reference evidence="12 13" key="1">
    <citation type="submission" date="2007-06" db="EMBL/GenBank/DDBJ databases">
        <title>The Genome Sequence of Coccidioides posadasii RMSCC_3488.</title>
        <authorList>
            <consortium name="Coccidioides Genome Resources Consortium"/>
            <consortium name="The Broad Institute Genome Sequencing Platform"/>
            <person name="Henn M.R."/>
            <person name="Sykes S."/>
            <person name="Young S."/>
            <person name="Jaffe D."/>
            <person name="Berlin A."/>
            <person name="Alvarez P."/>
            <person name="Butler J."/>
            <person name="Gnerre S."/>
            <person name="Grabherr M."/>
            <person name="Mauceli E."/>
            <person name="Brockman W."/>
            <person name="Kodira C."/>
            <person name="Alvarado L."/>
            <person name="Zeng Q."/>
            <person name="Crawford M."/>
            <person name="Antoine C."/>
            <person name="Devon K."/>
            <person name="Galgiani J."/>
            <person name="Orsborn K."/>
            <person name="Lewis M.L."/>
            <person name="Nusbaum C."/>
            <person name="Galagan J."/>
            <person name="Birren B."/>
        </authorList>
    </citation>
    <scope>NUCLEOTIDE SEQUENCE [LARGE SCALE GENOMIC DNA]</scope>
    <source>
        <strain evidence="12 13">RMSCC 3488</strain>
    </source>
</reference>
<dbReference type="SMART" id="SM00326">
    <property type="entry name" value="SH3"/>
    <property type="match status" value="1"/>
</dbReference>
<dbReference type="GO" id="GO:0008270">
    <property type="term" value="F:zinc ion binding"/>
    <property type="evidence" value="ECO:0007669"/>
    <property type="project" value="UniProtKB-KW"/>
</dbReference>
<feature type="compositionally biased region" description="Basic and acidic residues" evidence="9">
    <location>
        <begin position="372"/>
        <end position="382"/>
    </location>
</feature>
<dbReference type="PROSITE" id="PS00518">
    <property type="entry name" value="ZF_RING_1"/>
    <property type="match status" value="1"/>
</dbReference>
<evidence type="ECO:0000256" key="1">
    <source>
        <dbReference type="ARBA" id="ARBA00008649"/>
    </source>
</evidence>
<keyword evidence="5" id="KW-0862">Zinc</keyword>
<name>A0A0J6FCP1_COCPO</name>
<feature type="compositionally biased region" description="Polar residues" evidence="9">
    <location>
        <begin position="388"/>
        <end position="407"/>
    </location>
</feature>
<dbReference type="InterPro" id="IPR001841">
    <property type="entry name" value="Znf_RING"/>
</dbReference>
<dbReference type="GO" id="GO:0006511">
    <property type="term" value="P:ubiquitin-dependent protein catabolic process"/>
    <property type="evidence" value="ECO:0007669"/>
    <property type="project" value="TreeGrafter"/>
</dbReference>
<feature type="compositionally biased region" description="Polar residues" evidence="9">
    <location>
        <begin position="425"/>
        <end position="440"/>
    </location>
</feature>
<dbReference type="CDD" id="cd00174">
    <property type="entry name" value="SH3"/>
    <property type="match status" value="1"/>
</dbReference>
<feature type="region of interest" description="Disordered" evidence="9">
    <location>
        <begin position="781"/>
        <end position="861"/>
    </location>
</feature>
<dbReference type="GO" id="GO:0016567">
    <property type="term" value="P:protein ubiquitination"/>
    <property type="evidence" value="ECO:0007669"/>
    <property type="project" value="TreeGrafter"/>
</dbReference>
<organism evidence="12 13">
    <name type="scientific">Coccidioides posadasii RMSCC 3488</name>
    <dbReference type="NCBI Taxonomy" id="454284"/>
    <lineage>
        <taxon>Eukaryota</taxon>
        <taxon>Fungi</taxon>
        <taxon>Dikarya</taxon>
        <taxon>Ascomycota</taxon>
        <taxon>Pezizomycotina</taxon>
        <taxon>Eurotiomycetes</taxon>
        <taxon>Eurotiomycetidae</taxon>
        <taxon>Onygenales</taxon>
        <taxon>Onygenaceae</taxon>
        <taxon>Coccidioides</taxon>
    </lineage>
</organism>
<feature type="region of interest" description="Disordered" evidence="9">
    <location>
        <begin position="548"/>
        <end position="567"/>
    </location>
</feature>
<feature type="compositionally biased region" description="Basic and acidic residues" evidence="9">
    <location>
        <begin position="88"/>
        <end position="108"/>
    </location>
</feature>
<feature type="compositionally biased region" description="Polar residues" evidence="9">
    <location>
        <begin position="787"/>
        <end position="806"/>
    </location>
</feature>
<evidence type="ECO:0000256" key="6">
    <source>
        <dbReference type="ARBA" id="ARBA00022843"/>
    </source>
</evidence>
<sequence length="930" mass="104191">MANTGFVDLEKELTCSICTDLLYQPLTLLDCLHTFCGYCLKEWFSWQGSNHGDRRRYPQFTCPSCRASVRDTRHDAKVTTLLDLFLRSHPEKEKPTEEKNQIAEKYKPGDGVLPVGVSSSQPPSDGDDEEDRRLLEEVREMSLRDSQGRGRHMETQIRVPTSLVQRGAVAEQTPEHQRIEDARRRRRATRQMNATSRSRSPLDGSSQRARQVEHQSSLRSLLSNPDFTETAIQEEILRQIAEEGLLDGIDLQSLDPDQEEELTERIAEAFRRRQRRRVRSGGRSNEAHSIQASSGSRSHSVSQPNTERSRQSEAVQGQYLRSSGHATASGHRRSASDRGIGRRRTSPVPTSSEERIYPARRSATDVSNPTRVRRESHSRIAVDDEANSRSTTADQTPSHTRQRPASSRSDRREILVRQRAEPTSLAESPVSTTHSQSSRILDSRAGLGHKHRSNSRSSTNNQSDRLAVPSSRPPPSRQAGIARSVPSSFVEPSISCERCGKKNLEYELHKLCTRCNNGTYHLCLRCYRLDLGCLHWFGFGDSAHSRFKKSQDSLPPEQRSEEAPHKFRSRRFLAPAKESVLPTTGEGGTHITNSDPLGRLQDGLFCDMCQFFSDDCYWKCGECNDGEWGFCNSCVNKGKCCTHALLPIARVDERTGQMRSFGADGSPTNAASSPVPGSSITVDTREYRILTFSTRCNICTYPIPPSVTRYHCPTCNDGDYDICRNCYVKLCAMGKISRDNGRNGWRRCLQNHRMVIVGFEDHENGQRRVIVSGLVGGYAMKDDLDPTTPNSLNRPDSGSPNSPLSRQDSDPWEWPEGSNSNNPDAADLAKGTRRKLNRSRHHLSGSSGDSPKSPLAPRFPPSGGIGLRLVATWSYYPDPEETDEIMFPRGAEITEAENINDDWFWGCYAGQKGLFPGYYANVVEAVDILN</sequence>
<evidence type="ECO:0000256" key="9">
    <source>
        <dbReference type="SAM" id="MobiDB-lite"/>
    </source>
</evidence>
<evidence type="ECO:0000256" key="2">
    <source>
        <dbReference type="ARBA" id="ARBA00022443"/>
    </source>
</evidence>
<dbReference type="GO" id="GO:0005634">
    <property type="term" value="C:nucleus"/>
    <property type="evidence" value="ECO:0007669"/>
    <property type="project" value="TreeGrafter"/>
</dbReference>
<dbReference type="Gene3D" id="3.30.40.10">
    <property type="entry name" value="Zinc/RING finger domain, C3HC4 (zinc finger)"/>
    <property type="match status" value="1"/>
</dbReference>
<dbReference type="InterPro" id="IPR018957">
    <property type="entry name" value="Znf_C3HC4_RING-type"/>
</dbReference>
<evidence type="ECO:0008006" key="14">
    <source>
        <dbReference type="Google" id="ProtNLM"/>
    </source>
</evidence>
<dbReference type="OrthoDB" id="1305878at2759"/>
<dbReference type="SUPFAM" id="SSF50044">
    <property type="entry name" value="SH3-domain"/>
    <property type="match status" value="1"/>
</dbReference>
<evidence type="ECO:0000256" key="3">
    <source>
        <dbReference type="ARBA" id="ARBA00022723"/>
    </source>
</evidence>
<keyword evidence="3" id="KW-0479">Metal-binding</keyword>
<protein>
    <recommendedName>
        <fullName evidence="14">RING finger domain-containing protein</fullName>
    </recommendedName>
</protein>
<dbReference type="InterPro" id="IPR017907">
    <property type="entry name" value="Znf_RING_CS"/>
</dbReference>
<reference evidence="13" key="2">
    <citation type="journal article" date="2009" name="Genome Res.">
        <title>Comparative genomic analyses of the human fungal pathogens Coccidioides and their relatives.</title>
        <authorList>
            <person name="Sharpton T.J."/>
            <person name="Stajich J.E."/>
            <person name="Rounsley S.D."/>
            <person name="Gardner M.J."/>
            <person name="Wortman J.R."/>
            <person name="Jordar V.S."/>
            <person name="Maiti R."/>
            <person name="Kodira C.D."/>
            <person name="Neafsey D.E."/>
            <person name="Zeng Q."/>
            <person name="Hung C.-Y."/>
            <person name="McMahan C."/>
            <person name="Muszewska A."/>
            <person name="Grynberg M."/>
            <person name="Mandel M.A."/>
            <person name="Kellner E.M."/>
            <person name="Barker B.M."/>
            <person name="Galgiani J.N."/>
            <person name="Orbach M.J."/>
            <person name="Kirkland T.N."/>
            <person name="Cole G.T."/>
            <person name="Henn M.R."/>
            <person name="Birren B.W."/>
            <person name="Taylor J.W."/>
        </authorList>
    </citation>
    <scope>NUCLEOTIDE SEQUENCE [LARGE SCALE GENOMIC DNA]</scope>
    <source>
        <strain evidence="13">RMSCC 3488</strain>
    </source>
</reference>
<feature type="compositionally biased region" description="Basic and acidic residues" evidence="9">
    <location>
        <begin position="173"/>
        <end position="183"/>
    </location>
</feature>
<feature type="region of interest" description="Disordered" evidence="9">
    <location>
        <begin position="273"/>
        <end position="485"/>
    </location>
</feature>
<feature type="region of interest" description="Disordered" evidence="9">
    <location>
        <begin position="88"/>
        <end position="222"/>
    </location>
</feature>
<dbReference type="Proteomes" id="UP000054567">
    <property type="component" value="Unassembled WGS sequence"/>
</dbReference>
<feature type="domain" description="RING-type" evidence="11">
    <location>
        <begin position="15"/>
        <end position="66"/>
    </location>
</feature>
<gene>
    <name evidence="12" type="ORF">CPAG_07097</name>
</gene>
<dbReference type="PROSITE" id="PS50002">
    <property type="entry name" value="SH3"/>
    <property type="match status" value="1"/>
</dbReference>
<dbReference type="InterPro" id="IPR052256">
    <property type="entry name" value="E3_ubiquitin-ligase_CHFR"/>
</dbReference>
<feature type="compositionally biased region" description="Low complexity" evidence="9">
    <location>
        <begin position="455"/>
        <end position="465"/>
    </location>
</feature>
<dbReference type="Gene3D" id="2.30.30.40">
    <property type="entry name" value="SH3 Domains"/>
    <property type="match status" value="1"/>
</dbReference>
<dbReference type="VEuPathDB" id="FungiDB:CPAG_07097"/>
<proteinExistence type="inferred from homology"/>
<evidence type="ECO:0000313" key="13">
    <source>
        <dbReference type="Proteomes" id="UP000054567"/>
    </source>
</evidence>
<evidence type="ECO:0000256" key="4">
    <source>
        <dbReference type="ARBA" id="ARBA00022771"/>
    </source>
</evidence>
<evidence type="ECO:0000313" key="12">
    <source>
        <dbReference type="EMBL" id="KMM70786.1"/>
    </source>
</evidence>
<keyword evidence="2 8" id="KW-0728">SH3 domain</keyword>
<keyword evidence="4 7" id="KW-0863">Zinc-finger</keyword>
<evidence type="ECO:0000259" key="11">
    <source>
        <dbReference type="PROSITE" id="PS50089"/>
    </source>
</evidence>
<dbReference type="SUPFAM" id="SSF57850">
    <property type="entry name" value="RING/U-box"/>
    <property type="match status" value="2"/>
</dbReference>
<keyword evidence="6" id="KW-0832">Ubl conjugation</keyword>
<evidence type="ECO:0000259" key="10">
    <source>
        <dbReference type="PROSITE" id="PS50002"/>
    </source>
</evidence>
<evidence type="ECO:0000256" key="8">
    <source>
        <dbReference type="PROSITE-ProRule" id="PRU00192"/>
    </source>
</evidence>
<comment type="similarity">
    <text evidence="1">Belongs to the SH3RF family.</text>
</comment>
<dbReference type="PANTHER" id="PTHR16079">
    <property type="entry name" value="UBIQUITIN LIGASE PROTEIN CHFR"/>
    <property type="match status" value="1"/>
</dbReference>
<dbReference type="InterPro" id="IPR001452">
    <property type="entry name" value="SH3_domain"/>
</dbReference>
<accession>A0A0J6FCP1</accession>
<dbReference type="EMBL" id="DS268112">
    <property type="protein sequence ID" value="KMM70786.1"/>
    <property type="molecule type" value="Genomic_DNA"/>
</dbReference>
<dbReference type="InterPro" id="IPR036028">
    <property type="entry name" value="SH3-like_dom_sf"/>
</dbReference>
<feature type="compositionally biased region" description="Basic and acidic residues" evidence="9">
    <location>
        <begin position="131"/>
        <end position="155"/>
    </location>
</feature>
<feature type="compositionally biased region" description="Basic residues" evidence="9">
    <location>
        <begin position="831"/>
        <end position="843"/>
    </location>
</feature>
<evidence type="ECO:0000256" key="5">
    <source>
        <dbReference type="ARBA" id="ARBA00022833"/>
    </source>
</evidence>
<dbReference type="PANTHER" id="PTHR16079:SF4">
    <property type="entry name" value="E3 UBIQUITIN-PROTEIN LIGASE CHFR"/>
    <property type="match status" value="1"/>
</dbReference>
<feature type="domain" description="SH3" evidence="10">
    <location>
        <begin position="864"/>
        <end position="925"/>
    </location>
</feature>
<dbReference type="GO" id="GO:0004842">
    <property type="term" value="F:ubiquitin-protein transferase activity"/>
    <property type="evidence" value="ECO:0007669"/>
    <property type="project" value="TreeGrafter"/>
</dbReference>
<dbReference type="InterPro" id="IPR013083">
    <property type="entry name" value="Znf_RING/FYVE/PHD"/>
</dbReference>
<dbReference type="AlphaFoldDB" id="A0A0J6FCP1"/>
<evidence type="ECO:0000256" key="7">
    <source>
        <dbReference type="PROSITE-ProRule" id="PRU00175"/>
    </source>
</evidence>